<evidence type="ECO:0000256" key="1">
    <source>
        <dbReference type="SAM" id="MobiDB-lite"/>
    </source>
</evidence>
<feature type="chain" id="PRO_5032846341" description="VWFA domain-containing protein" evidence="2">
    <location>
        <begin position="34"/>
        <end position="1125"/>
    </location>
</feature>
<feature type="region of interest" description="Disordered" evidence="1">
    <location>
        <begin position="1095"/>
        <end position="1125"/>
    </location>
</feature>
<evidence type="ECO:0000313" key="3">
    <source>
        <dbReference type="EMBL" id="KAG2441889.1"/>
    </source>
</evidence>
<feature type="compositionally biased region" description="Low complexity" evidence="1">
    <location>
        <begin position="123"/>
        <end position="134"/>
    </location>
</feature>
<feature type="signal peptide" evidence="2">
    <location>
        <begin position="1"/>
        <end position="33"/>
    </location>
</feature>
<feature type="region of interest" description="Disordered" evidence="1">
    <location>
        <begin position="575"/>
        <end position="595"/>
    </location>
</feature>
<keyword evidence="4" id="KW-1185">Reference proteome</keyword>
<reference evidence="3" key="1">
    <citation type="journal article" date="2020" name="bioRxiv">
        <title>Comparative genomics of Chlamydomonas.</title>
        <authorList>
            <person name="Craig R.J."/>
            <person name="Hasan A.R."/>
            <person name="Ness R.W."/>
            <person name="Keightley P.D."/>
        </authorList>
    </citation>
    <scope>NUCLEOTIDE SEQUENCE</scope>
    <source>
        <strain evidence="3">SAG 7.73</strain>
    </source>
</reference>
<feature type="compositionally biased region" description="Low complexity" evidence="1">
    <location>
        <begin position="1053"/>
        <end position="1069"/>
    </location>
</feature>
<dbReference type="SUPFAM" id="SSF53300">
    <property type="entry name" value="vWA-like"/>
    <property type="match status" value="1"/>
</dbReference>
<organism evidence="3 4">
    <name type="scientific">Chlamydomonas incerta</name>
    <dbReference type="NCBI Taxonomy" id="51695"/>
    <lineage>
        <taxon>Eukaryota</taxon>
        <taxon>Viridiplantae</taxon>
        <taxon>Chlorophyta</taxon>
        <taxon>core chlorophytes</taxon>
        <taxon>Chlorophyceae</taxon>
        <taxon>CS clade</taxon>
        <taxon>Chlamydomonadales</taxon>
        <taxon>Chlamydomonadaceae</taxon>
        <taxon>Chlamydomonas</taxon>
    </lineage>
</organism>
<feature type="region of interest" description="Disordered" evidence="1">
    <location>
        <begin position="958"/>
        <end position="977"/>
    </location>
</feature>
<dbReference type="EMBL" id="JAEHOC010000005">
    <property type="protein sequence ID" value="KAG2441889.1"/>
    <property type="molecule type" value="Genomic_DNA"/>
</dbReference>
<feature type="compositionally biased region" description="Low complexity" evidence="1">
    <location>
        <begin position="1096"/>
        <end position="1107"/>
    </location>
</feature>
<feature type="compositionally biased region" description="Pro residues" evidence="1">
    <location>
        <begin position="370"/>
        <end position="441"/>
    </location>
</feature>
<dbReference type="Gene3D" id="3.40.50.410">
    <property type="entry name" value="von Willebrand factor, type A domain"/>
    <property type="match status" value="1"/>
</dbReference>
<accession>A0A835TJY5</accession>
<feature type="region of interest" description="Disordered" evidence="1">
    <location>
        <begin position="1037"/>
        <end position="1077"/>
    </location>
</feature>
<name>A0A835TJY5_CHLIN</name>
<feature type="compositionally biased region" description="Polar residues" evidence="1">
    <location>
        <begin position="111"/>
        <end position="121"/>
    </location>
</feature>
<evidence type="ECO:0000313" key="4">
    <source>
        <dbReference type="Proteomes" id="UP000650467"/>
    </source>
</evidence>
<dbReference type="OrthoDB" id="291007at2759"/>
<dbReference type="PRINTS" id="PR01217">
    <property type="entry name" value="PRICHEXTENSN"/>
</dbReference>
<gene>
    <name evidence="3" type="ORF">HXX76_003496</name>
</gene>
<evidence type="ECO:0000256" key="2">
    <source>
        <dbReference type="SAM" id="SignalP"/>
    </source>
</evidence>
<proteinExistence type="predicted"/>
<feature type="region of interest" description="Disordered" evidence="1">
    <location>
        <begin position="95"/>
        <end position="143"/>
    </location>
</feature>
<feature type="region of interest" description="Disordered" evidence="1">
    <location>
        <begin position="366"/>
        <end position="444"/>
    </location>
</feature>
<sequence>MPRTRASCSRWREASALVLWLALAAALLGGADAARLQRAAVGAASGGATRADPIATTTTTATASLAKRRATMGVELVYDGALSAAAAAAAAAASRGGHTSSDDGGHRRQASSDTHWSQSGTDADVVASRQQVQRAARRRQRLAAHRRALSGRCPDFPPPNLVMCAGGVTYPSTCDAQVKGFCAEHILPGNCVPGSRMSLTCSLSFAEQRLPGGAFAPAPKPLTLAVAASLRPTAGEDGGGCPWYLVRDLVGGGGSSAVGSSGAKLSYSGKSYSLLLAGQGDFNANDNLVRLADDPLEPASQILSYAGLALYDKKDEWTISVAAAADPSGGGGGGYGGYMTLTSNGAPFDGAVWVARTASCSLDLGRSVPIPSPPPPPSPLPPSPSPPPRPPPLPPSPSPPPRPPVPPVPPSPPPKPTPPRPIAPPNNPPPSPRPPRPPSPPSSDLVVITDNLAFADPLGRRVVYVLRLSATPVPGGSGGGSGTGFSFRVRRVEGSVTVIDPGENATAPVVTEEVELLPPGPDGYEGNDNLLQPLPSPGPGGSSNATARLLPVFSARGLALRGVSSGSKFLIRVEDPEDPAAGPTNSSAGGNPGPRWRTVTTALSGGYNETEDVEEDEFVYTPNGTLSRYVPIPSLCFDTNTTAANASAGADPGRTDILFLTDSTGSMGTAIADVRAQARRIKDAIAAVAVDVWFGLAQYRDTGDVFVWRLDLAVGPHPPAVIQAAIDTWTADGGGDEPEGQLYALQQCALNPGVSWRPDATKWLVSDSRCGLSSLCTDPARRDAADSPRRAQIWFGDNPGHDPSHAGVTLPAAISALTSRGIRVIALEMGKLNQWGQATAIVNATGGAYLSGATVNPANLSSAIIGAARSGLASRLAARPAAGGCDDPRVSLSFGDAASAFALSAVDRGQRLCFDATAQVGTCSGLTTTCHWQLVDVTGAAVHSAAAHVTVPGTCPPAPPSLPAPPPAPQPPGHPAGYPPLAPYPGYYPPHYPPHYPPGYGGASTPPPYYGPGYHGSYPPSYPPSYAAYPPPYSGVAGSAGQPAGSGGTCAVQPAASAAAAEPQHPQHQQEQRPTVPSVAADVTYGSVPTIHGEAEAAAGPRAGAVGRTEDLQEAVDWMMGRSER</sequence>
<protein>
    <recommendedName>
        <fullName evidence="5">VWFA domain-containing protein</fullName>
    </recommendedName>
</protein>
<evidence type="ECO:0008006" key="5">
    <source>
        <dbReference type="Google" id="ProtNLM"/>
    </source>
</evidence>
<comment type="caution">
    <text evidence="3">The sequence shown here is derived from an EMBL/GenBank/DDBJ whole genome shotgun (WGS) entry which is preliminary data.</text>
</comment>
<dbReference type="InterPro" id="IPR036465">
    <property type="entry name" value="vWFA_dom_sf"/>
</dbReference>
<dbReference type="Proteomes" id="UP000650467">
    <property type="component" value="Unassembled WGS sequence"/>
</dbReference>
<dbReference type="AlphaFoldDB" id="A0A835TJY5"/>
<keyword evidence="2" id="KW-0732">Signal</keyword>